<dbReference type="EC" id="3.4.11.2" evidence="4"/>
<dbReference type="RefSeq" id="WP_271177558.1">
    <property type="nucleotide sequence ID" value="NZ_BAAAJO010000002.1"/>
</dbReference>
<comment type="cofactor">
    <cofactor evidence="15">
        <name>Zn(2+)</name>
        <dbReference type="ChEBI" id="CHEBI:29105"/>
    </cofactor>
    <text evidence="15">Binds 1 zinc ion per subunit.</text>
</comment>
<evidence type="ECO:0000256" key="8">
    <source>
        <dbReference type="ARBA" id="ARBA00022723"/>
    </source>
</evidence>
<name>A0A9W6HB58_9MICO</name>
<evidence type="ECO:0000256" key="13">
    <source>
        <dbReference type="ARBA" id="ARBA00031533"/>
    </source>
</evidence>
<dbReference type="SUPFAM" id="SSF63737">
    <property type="entry name" value="Leukotriene A4 hydrolase N-terminal domain"/>
    <property type="match status" value="1"/>
</dbReference>
<keyword evidence="20" id="KW-1185">Reference proteome</keyword>
<reference evidence="19" key="1">
    <citation type="journal article" date="2014" name="Int. J. Syst. Evol. Microbiol.">
        <title>Complete genome sequence of Corynebacterium casei LMG S-19264T (=DSM 44701T), isolated from a smear-ripened cheese.</title>
        <authorList>
            <consortium name="US DOE Joint Genome Institute (JGI-PGF)"/>
            <person name="Walter F."/>
            <person name="Albersmeier A."/>
            <person name="Kalinowski J."/>
            <person name="Ruckert C."/>
        </authorList>
    </citation>
    <scope>NUCLEOTIDE SEQUENCE</scope>
    <source>
        <strain evidence="19">VKM Ac-1401</strain>
    </source>
</reference>
<evidence type="ECO:0000256" key="5">
    <source>
        <dbReference type="ARBA" id="ARBA00015611"/>
    </source>
</evidence>
<evidence type="ECO:0000313" key="20">
    <source>
        <dbReference type="Proteomes" id="UP001142372"/>
    </source>
</evidence>
<feature type="binding site" evidence="15">
    <location>
        <position position="318"/>
    </location>
    <ligand>
        <name>Zn(2+)</name>
        <dbReference type="ChEBI" id="CHEBI:29105"/>
        <note>catalytic</note>
    </ligand>
</feature>
<evidence type="ECO:0000256" key="7">
    <source>
        <dbReference type="ARBA" id="ARBA00022670"/>
    </source>
</evidence>
<evidence type="ECO:0000256" key="10">
    <source>
        <dbReference type="ARBA" id="ARBA00022833"/>
    </source>
</evidence>
<dbReference type="SUPFAM" id="SSF55486">
    <property type="entry name" value="Metalloproteases ('zincins'), catalytic domain"/>
    <property type="match status" value="1"/>
</dbReference>
<dbReference type="GO" id="GO:0008237">
    <property type="term" value="F:metallopeptidase activity"/>
    <property type="evidence" value="ECO:0007669"/>
    <property type="project" value="UniProtKB-KW"/>
</dbReference>
<dbReference type="PRINTS" id="PR00756">
    <property type="entry name" value="ALADIPTASE"/>
</dbReference>
<sequence length="455" mass="50020">MTTAKSAGAHNAGDPYLPHSGNGGYAVDSYDLDLRYRVATNRLDATAVIVARSTQELTSFSLDLVRLRVSRVRLTGEKRTRFRQTPSKVVVTPAQPIAAGEEFTVELAYAGSPAPRRSHWGLVGWEELTDGVIVAAQPNGAPTWFPCNDHPSDKARYRIRMSAEEPYTVVATGRLVSHGFASGRGTWLYECDEPTATYLATVQIGGYLRRHVEVAPTPVVFVFPAELEARVHADFAPLATMLETFSDAFGPYPFPDFTVIVTEDELEIPLEAQGSAIFGENHVDGEGGSERLIAHELAHQWFGNSVGLAAWKHIWLNEGFACYAEWIWSERAGRDTADQLARRYHAGLRTLPADLLLADPGPALMFDDRVYKRGALTLHALRLTVGDPAFFGLLRAWTERRRFGTAVTDDFRALAAEVTGAPADVLDALFDAWLDALPVPDLPPAPGRVRARARR</sequence>
<dbReference type="GO" id="GO:0008270">
    <property type="term" value="F:zinc ion binding"/>
    <property type="evidence" value="ECO:0007669"/>
    <property type="project" value="InterPro"/>
</dbReference>
<accession>A0A9W6HB58</accession>
<evidence type="ECO:0000259" key="18">
    <source>
        <dbReference type="Pfam" id="PF17900"/>
    </source>
</evidence>
<feature type="active site" description="Proton acceptor" evidence="14">
    <location>
        <position position="296"/>
    </location>
</feature>
<keyword evidence="8 15" id="KW-0479">Metal-binding</keyword>
<dbReference type="GO" id="GO:0006508">
    <property type="term" value="P:proteolysis"/>
    <property type="evidence" value="ECO:0007669"/>
    <property type="project" value="UniProtKB-KW"/>
</dbReference>
<dbReference type="Pfam" id="PF01433">
    <property type="entry name" value="Peptidase_M1"/>
    <property type="match status" value="1"/>
</dbReference>
<gene>
    <name evidence="19" type="ORF">GCM10017584_24750</name>
</gene>
<evidence type="ECO:0000259" key="17">
    <source>
        <dbReference type="Pfam" id="PF01433"/>
    </source>
</evidence>
<reference evidence="19" key="2">
    <citation type="submission" date="2023-01" db="EMBL/GenBank/DDBJ databases">
        <authorList>
            <person name="Sun Q."/>
            <person name="Evtushenko L."/>
        </authorList>
    </citation>
    <scope>NUCLEOTIDE SEQUENCE</scope>
    <source>
        <strain evidence="19">VKM Ac-1401</strain>
    </source>
</reference>
<comment type="catalytic activity">
    <reaction evidence="1">
        <text>Release of an N-terminal amino acid, Xaa-|-Yaa- from a peptide, amide or arylamide. Xaa is preferably Ala, but may be most amino acids including Pro (slow action). When a terminal hydrophobic residue is followed by a prolyl residue, the two may be released as an intact Xaa-Pro dipeptide.</text>
        <dbReference type="EC" id="3.4.11.2"/>
    </reaction>
</comment>
<dbReference type="GO" id="GO:0016285">
    <property type="term" value="F:alanyl aminopeptidase activity"/>
    <property type="evidence" value="ECO:0007669"/>
    <property type="project" value="UniProtKB-EC"/>
</dbReference>
<feature type="binding site" evidence="15">
    <location>
        <position position="295"/>
    </location>
    <ligand>
        <name>Zn(2+)</name>
        <dbReference type="ChEBI" id="CHEBI:29105"/>
        <note>catalytic</note>
    </ligand>
</feature>
<evidence type="ECO:0000256" key="12">
    <source>
        <dbReference type="ARBA" id="ARBA00029811"/>
    </source>
</evidence>
<evidence type="ECO:0000256" key="14">
    <source>
        <dbReference type="PIRSR" id="PIRSR634015-1"/>
    </source>
</evidence>
<organism evidence="19 20">
    <name type="scientific">Leifsonia poae</name>
    <dbReference type="NCBI Taxonomy" id="110933"/>
    <lineage>
        <taxon>Bacteria</taxon>
        <taxon>Bacillati</taxon>
        <taxon>Actinomycetota</taxon>
        <taxon>Actinomycetes</taxon>
        <taxon>Micrococcales</taxon>
        <taxon>Microbacteriaceae</taxon>
        <taxon>Leifsonia</taxon>
    </lineage>
</organism>
<evidence type="ECO:0000256" key="1">
    <source>
        <dbReference type="ARBA" id="ARBA00000098"/>
    </source>
</evidence>
<comment type="caution">
    <text evidence="19">The sequence shown here is derived from an EMBL/GenBank/DDBJ whole genome shotgun (WGS) entry which is preliminary data.</text>
</comment>
<keyword evidence="11" id="KW-0482">Metalloprotease</keyword>
<dbReference type="CDD" id="cd09603">
    <property type="entry name" value="M1_APN_like"/>
    <property type="match status" value="1"/>
</dbReference>
<dbReference type="InterPro" id="IPR045357">
    <property type="entry name" value="Aminopeptidase_N-like_N"/>
</dbReference>
<dbReference type="AlphaFoldDB" id="A0A9W6HB58"/>
<comment type="subcellular location">
    <subcellularLocation>
        <location evidence="2">Cytoplasm</location>
    </subcellularLocation>
</comment>
<feature type="domain" description="Peptidase M1 membrane alanine aminopeptidase" evidence="17">
    <location>
        <begin position="240"/>
        <end position="433"/>
    </location>
</feature>
<keyword evidence="6" id="KW-0963">Cytoplasm</keyword>
<evidence type="ECO:0000313" key="19">
    <source>
        <dbReference type="EMBL" id="GLJ76901.1"/>
    </source>
</evidence>
<dbReference type="Proteomes" id="UP001142372">
    <property type="component" value="Unassembled WGS sequence"/>
</dbReference>
<evidence type="ECO:0000256" key="15">
    <source>
        <dbReference type="PIRSR" id="PIRSR634015-3"/>
    </source>
</evidence>
<dbReference type="Pfam" id="PF17900">
    <property type="entry name" value="Peptidase_M1_N"/>
    <property type="match status" value="1"/>
</dbReference>
<evidence type="ECO:0000256" key="16">
    <source>
        <dbReference type="SAM" id="MobiDB-lite"/>
    </source>
</evidence>
<dbReference type="InterPro" id="IPR001930">
    <property type="entry name" value="Peptidase_M1"/>
</dbReference>
<evidence type="ECO:0000256" key="3">
    <source>
        <dbReference type="ARBA" id="ARBA00010136"/>
    </source>
</evidence>
<proteinExistence type="inferred from homology"/>
<keyword evidence="9" id="KW-0378">Hydrolase</keyword>
<dbReference type="Gene3D" id="1.10.390.10">
    <property type="entry name" value="Neutral Protease Domain 2"/>
    <property type="match status" value="1"/>
</dbReference>
<evidence type="ECO:0000256" key="4">
    <source>
        <dbReference type="ARBA" id="ARBA00012564"/>
    </source>
</evidence>
<dbReference type="PANTHER" id="PTHR45726">
    <property type="entry name" value="LEUKOTRIENE A-4 HYDROLASE"/>
    <property type="match status" value="1"/>
</dbReference>
<feature type="active site" description="Proton donor" evidence="14">
    <location>
        <position position="371"/>
    </location>
</feature>
<dbReference type="PANTHER" id="PTHR45726:SF3">
    <property type="entry name" value="LEUKOTRIENE A-4 HYDROLASE"/>
    <property type="match status" value="1"/>
</dbReference>
<evidence type="ECO:0000256" key="9">
    <source>
        <dbReference type="ARBA" id="ARBA00022801"/>
    </source>
</evidence>
<evidence type="ECO:0000256" key="2">
    <source>
        <dbReference type="ARBA" id="ARBA00004496"/>
    </source>
</evidence>
<feature type="region of interest" description="Disordered" evidence="16">
    <location>
        <begin position="1"/>
        <end position="20"/>
    </location>
</feature>
<evidence type="ECO:0000256" key="11">
    <source>
        <dbReference type="ARBA" id="ARBA00023049"/>
    </source>
</evidence>
<comment type="similarity">
    <text evidence="3">Belongs to the peptidase M1 family.</text>
</comment>
<dbReference type="GO" id="GO:0005737">
    <property type="term" value="C:cytoplasm"/>
    <property type="evidence" value="ECO:0007669"/>
    <property type="project" value="UniProtKB-SubCell"/>
</dbReference>
<dbReference type="EMBL" id="BSEN01000012">
    <property type="protein sequence ID" value="GLJ76901.1"/>
    <property type="molecule type" value="Genomic_DNA"/>
</dbReference>
<feature type="domain" description="Aminopeptidase N-like N-terminal" evidence="18">
    <location>
        <begin position="28"/>
        <end position="199"/>
    </location>
</feature>
<protein>
    <recommendedName>
        <fullName evidence="5">Aminopeptidase N</fullName>
        <ecNumber evidence="4">3.4.11.2</ecNumber>
    </recommendedName>
    <alternativeName>
        <fullName evidence="12">Alanine aminopeptidase</fullName>
    </alternativeName>
    <alternativeName>
        <fullName evidence="13">Lysyl aminopeptidase</fullName>
    </alternativeName>
</protein>
<dbReference type="InterPro" id="IPR027268">
    <property type="entry name" value="Peptidase_M4/M1_CTD_sf"/>
</dbReference>
<dbReference type="Gene3D" id="2.60.40.1730">
    <property type="entry name" value="tricorn interacting facor f3 domain"/>
    <property type="match status" value="1"/>
</dbReference>
<dbReference type="InterPro" id="IPR034015">
    <property type="entry name" value="M1_LTA4H"/>
</dbReference>
<dbReference type="InterPro" id="IPR042097">
    <property type="entry name" value="Aminopeptidase_N-like_N_sf"/>
</dbReference>
<keyword evidence="10 15" id="KW-0862">Zinc</keyword>
<evidence type="ECO:0000256" key="6">
    <source>
        <dbReference type="ARBA" id="ARBA00022490"/>
    </source>
</evidence>
<feature type="binding site" evidence="15">
    <location>
        <position position="299"/>
    </location>
    <ligand>
        <name>Zn(2+)</name>
        <dbReference type="ChEBI" id="CHEBI:29105"/>
        <note>catalytic</note>
    </ligand>
</feature>
<dbReference type="InterPro" id="IPR014782">
    <property type="entry name" value="Peptidase_M1_dom"/>
</dbReference>
<keyword evidence="7" id="KW-0645">Protease</keyword>